<sequence>MSGGSLFGKVRSAFRRERSDWDLSDTAPFDFSDELADDEAPRFNKLKVVVSGEMSDYSAGASSNGLAVNTLVADDDDSLLDSSSSLGSPGLNMDPCDNCTRKREAIKHRRVMKRLGIAALLYFLFMTGEIIGGYVSNSLAIMTDALHILADVVGILFSMLALFLTTKPPTKRFTFGLHRLEVVAAVLSVLLIYILTAILLYEAVQRTIKQDFSIDGDAMLITAAVGVAVNIIMGFLLNQGGHLHSHSHGHGHSHGPSPASAGASSSQSAQQQKPHGSLAVRAAFIHALGDLLQSVGVLIAAYIVRFKVCVCLFALNIIDILNVVPQHLDTQRIREDLLKLEDVQSVDELNVWALTADKTAALVHLQLTPSSANNWEEVQAKARHMLLHTYGLTRCTVQIQTHRQRVARSCTNCQEASA</sequence>
<dbReference type="PANTHER" id="PTHR11562:SF27">
    <property type="entry name" value="PROTON-COUPLED ZINC ANTIPORTER SLC30A4-RELATED"/>
    <property type="match status" value="1"/>
</dbReference>
<dbReference type="GO" id="GO:0005886">
    <property type="term" value="C:plasma membrane"/>
    <property type="evidence" value="ECO:0007669"/>
    <property type="project" value="TreeGrafter"/>
</dbReference>
<evidence type="ECO:0000259" key="13">
    <source>
        <dbReference type="Pfam" id="PF01545"/>
    </source>
</evidence>
<evidence type="ECO:0000256" key="10">
    <source>
        <dbReference type="ARBA" id="ARBA00048349"/>
    </source>
</evidence>
<keyword evidence="6" id="KW-0864">Zinc transport</keyword>
<dbReference type="Proteomes" id="UP000472276">
    <property type="component" value="Unassembled WGS sequence"/>
</dbReference>
<evidence type="ECO:0000256" key="9">
    <source>
        <dbReference type="ARBA" id="ARBA00023136"/>
    </source>
</evidence>
<feature type="compositionally biased region" description="Basic residues" evidence="11">
    <location>
        <begin position="244"/>
        <end position="253"/>
    </location>
</feature>
<dbReference type="AlphaFoldDB" id="A0AAZ1Y269"/>
<evidence type="ECO:0000256" key="8">
    <source>
        <dbReference type="ARBA" id="ARBA00023065"/>
    </source>
</evidence>
<feature type="transmembrane region" description="Helical" evidence="12">
    <location>
        <begin position="218"/>
        <end position="237"/>
    </location>
</feature>
<dbReference type="Ensembl" id="ENSOABT00000080675.1">
    <property type="protein sequence ID" value="ENSOABP00000073883.1"/>
    <property type="gene ID" value="ENSOABG00000010470.2"/>
</dbReference>
<evidence type="ECO:0000313" key="16">
    <source>
        <dbReference type="Proteomes" id="UP000472276"/>
    </source>
</evidence>
<dbReference type="GO" id="GO:0010043">
    <property type="term" value="P:response to zinc ion"/>
    <property type="evidence" value="ECO:0007669"/>
    <property type="project" value="TreeGrafter"/>
</dbReference>
<keyword evidence="6" id="KW-0862">Zinc</keyword>
<keyword evidence="4" id="KW-0050">Antiport</keyword>
<evidence type="ECO:0000313" key="15">
    <source>
        <dbReference type="Ensembl" id="ENSOABP00000073883.1"/>
    </source>
</evidence>
<accession>A0AAZ1Y269</accession>
<dbReference type="InterPro" id="IPR002524">
    <property type="entry name" value="Cation_efflux"/>
</dbReference>
<dbReference type="InterPro" id="IPR027469">
    <property type="entry name" value="Cation_efflux_TMD_sf"/>
</dbReference>
<evidence type="ECO:0000259" key="14">
    <source>
        <dbReference type="Pfam" id="PF16916"/>
    </source>
</evidence>
<keyword evidence="5 12" id="KW-0812">Transmembrane</keyword>
<comment type="catalytic activity">
    <reaction evidence="10">
        <text>Zn(2+)(in) + 2 H(+)(out) = Zn(2+)(out) + 2 H(+)(in)</text>
        <dbReference type="Rhea" id="RHEA:72627"/>
        <dbReference type="ChEBI" id="CHEBI:15378"/>
        <dbReference type="ChEBI" id="CHEBI:29105"/>
    </reaction>
</comment>
<keyword evidence="9 12" id="KW-0472">Membrane</keyword>
<keyword evidence="16" id="KW-1185">Reference proteome</keyword>
<feature type="transmembrane region" description="Helical" evidence="12">
    <location>
        <begin position="115"/>
        <end position="134"/>
    </location>
</feature>
<feature type="transmembrane region" description="Helical" evidence="12">
    <location>
        <begin position="177"/>
        <end position="198"/>
    </location>
</feature>
<feature type="domain" description="Cation efflux protein cytoplasmic" evidence="14">
    <location>
        <begin position="326"/>
        <end position="400"/>
    </location>
</feature>
<evidence type="ECO:0008006" key="17">
    <source>
        <dbReference type="Google" id="ProtNLM"/>
    </source>
</evidence>
<feature type="transmembrane region" description="Helical" evidence="12">
    <location>
        <begin position="146"/>
        <end position="165"/>
    </location>
</feature>
<name>A0AAZ1Y269_OREAU</name>
<comment type="similarity">
    <text evidence="2">Belongs to the cation diffusion facilitator (CDF) transporter (TC 2.A.4) family. SLC30A subfamily.</text>
</comment>
<reference evidence="15" key="2">
    <citation type="submission" date="2025-08" db="UniProtKB">
        <authorList>
            <consortium name="Ensembl"/>
        </authorList>
    </citation>
    <scope>IDENTIFICATION</scope>
</reference>
<dbReference type="InterPro" id="IPR058533">
    <property type="entry name" value="Cation_efflux_TM"/>
</dbReference>
<dbReference type="PANTHER" id="PTHR11562">
    <property type="entry name" value="CATION EFFLUX PROTEIN/ ZINC TRANSPORTER"/>
    <property type="match status" value="1"/>
</dbReference>
<dbReference type="Gene3D" id="1.20.1510.10">
    <property type="entry name" value="Cation efflux protein transmembrane domain"/>
    <property type="match status" value="1"/>
</dbReference>
<dbReference type="NCBIfam" id="TIGR01297">
    <property type="entry name" value="CDF"/>
    <property type="match status" value="1"/>
</dbReference>
<keyword evidence="3" id="KW-0813">Transport</keyword>
<comment type="subcellular location">
    <subcellularLocation>
        <location evidence="1">Membrane</location>
        <topology evidence="1">Multi-pass membrane protein</topology>
    </subcellularLocation>
</comment>
<evidence type="ECO:0000256" key="2">
    <source>
        <dbReference type="ARBA" id="ARBA00008873"/>
    </source>
</evidence>
<protein>
    <recommendedName>
        <fullName evidence="17">Solute carrier family 30 member 4</fullName>
    </recommendedName>
</protein>
<evidence type="ECO:0000256" key="11">
    <source>
        <dbReference type="SAM" id="MobiDB-lite"/>
    </source>
</evidence>
<feature type="compositionally biased region" description="Low complexity" evidence="11">
    <location>
        <begin position="254"/>
        <end position="269"/>
    </location>
</feature>
<dbReference type="InterPro" id="IPR050681">
    <property type="entry name" value="CDF/SLC30A"/>
</dbReference>
<organism evidence="15 16">
    <name type="scientific">Oreochromis aureus</name>
    <name type="common">Israeli tilapia</name>
    <name type="synonym">Chromis aureus</name>
    <dbReference type="NCBI Taxonomy" id="47969"/>
    <lineage>
        <taxon>Eukaryota</taxon>
        <taxon>Metazoa</taxon>
        <taxon>Chordata</taxon>
        <taxon>Craniata</taxon>
        <taxon>Vertebrata</taxon>
        <taxon>Euteleostomi</taxon>
        <taxon>Actinopterygii</taxon>
        <taxon>Neopterygii</taxon>
        <taxon>Teleostei</taxon>
        <taxon>Neoteleostei</taxon>
        <taxon>Acanthomorphata</taxon>
        <taxon>Ovalentaria</taxon>
        <taxon>Cichlomorphae</taxon>
        <taxon>Cichliformes</taxon>
        <taxon>Cichlidae</taxon>
        <taxon>African cichlids</taxon>
        <taxon>Pseudocrenilabrinae</taxon>
        <taxon>Oreochromini</taxon>
        <taxon>Oreochromis</taxon>
    </lineage>
</organism>
<reference evidence="15" key="3">
    <citation type="submission" date="2025-09" db="UniProtKB">
        <authorList>
            <consortium name="Ensembl"/>
        </authorList>
    </citation>
    <scope>IDENTIFICATION</scope>
</reference>
<evidence type="ECO:0000256" key="1">
    <source>
        <dbReference type="ARBA" id="ARBA00004141"/>
    </source>
</evidence>
<proteinExistence type="inferred from homology"/>
<evidence type="ECO:0000256" key="12">
    <source>
        <dbReference type="SAM" id="Phobius"/>
    </source>
</evidence>
<evidence type="ECO:0000256" key="5">
    <source>
        <dbReference type="ARBA" id="ARBA00022692"/>
    </source>
</evidence>
<evidence type="ECO:0000256" key="4">
    <source>
        <dbReference type="ARBA" id="ARBA00022449"/>
    </source>
</evidence>
<dbReference type="GO" id="GO:0015297">
    <property type="term" value="F:antiporter activity"/>
    <property type="evidence" value="ECO:0007669"/>
    <property type="project" value="UniProtKB-KW"/>
</dbReference>
<evidence type="ECO:0000256" key="7">
    <source>
        <dbReference type="ARBA" id="ARBA00022989"/>
    </source>
</evidence>
<dbReference type="SUPFAM" id="SSF161111">
    <property type="entry name" value="Cation efflux protein transmembrane domain-like"/>
    <property type="match status" value="1"/>
</dbReference>
<dbReference type="InterPro" id="IPR027470">
    <property type="entry name" value="Cation_efflux_CTD"/>
</dbReference>
<feature type="region of interest" description="Disordered" evidence="11">
    <location>
        <begin position="244"/>
        <end position="269"/>
    </location>
</feature>
<feature type="domain" description="Cation efflux protein transmembrane" evidence="13">
    <location>
        <begin position="117"/>
        <end position="307"/>
    </location>
</feature>
<dbReference type="Pfam" id="PF16916">
    <property type="entry name" value="ZT_dimer"/>
    <property type="match status" value="1"/>
</dbReference>
<evidence type="ECO:0000256" key="6">
    <source>
        <dbReference type="ARBA" id="ARBA00022906"/>
    </source>
</evidence>
<dbReference type="Pfam" id="PF01545">
    <property type="entry name" value="Cation_efflux"/>
    <property type="match status" value="1"/>
</dbReference>
<keyword evidence="8" id="KW-0406">Ion transport</keyword>
<gene>
    <name evidence="15" type="primary">SLC30A4</name>
</gene>
<evidence type="ECO:0000256" key="3">
    <source>
        <dbReference type="ARBA" id="ARBA00022448"/>
    </source>
</evidence>
<reference evidence="16" key="1">
    <citation type="submission" date="2020-03" db="EMBL/GenBank/DDBJ databases">
        <title>Evolution of repeat sequences and sex chromosomes of tilapia species revealed by chromosome-level genomes.</title>
        <authorList>
            <person name="Xu L."/>
            <person name="Tao W."/>
            <person name="Wang D."/>
            <person name="Zhou Q."/>
        </authorList>
    </citation>
    <scope>NUCLEOTIDE SEQUENCE [LARGE SCALE GENOMIC DNA]</scope>
    <source>
        <strain evidence="16">Israel</strain>
    </source>
</reference>
<dbReference type="GO" id="GO:0005385">
    <property type="term" value="F:zinc ion transmembrane transporter activity"/>
    <property type="evidence" value="ECO:0007669"/>
    <property type="project" value="TreeGrafter"/>
</dbReference>
<keyword evidence="7 12" id="KW-1133">Transmembrane helix</keyword>